<evidence type="ECO:0000313" key="1">
    <source>
        <dbReference type="EMBL" id="KAI4459479.1"/>
    </source>
</evidence>
<proteinExistence type="predicted"/>
<protein>
    <submittedName>
        <fullName evidence="1">Uncharacterized protein</fullName>
    </submittedName>
</protein>
<keyword evidence="2" id="KW-1185">Reference proteome</keyword>
<comment type="caution">
    <text evidence="1">The sequence shown here is derived from an EMBL/GenBank/DDBJ whole genome shotgun (WGS) entry which is preliminary data.</text>
</comment>
<accession>A0ACB9SY47</accession>
<evidence type="ECO:0000313" key="2">
    <source>
        <dbReference type="Proteomes" id="UP001056778"/>
    </source>
</evidence>
<dbReference type="EMBL" id="CM043020">
    <property type="protein sequence ID" value="KAI4459479.1"/>
    <property type="molecule type" value="Genomic_DNA"/>
</dbReference>
<name>A0ACB9SY47_HOLOL</name>
<reference evidence="1" key="1">
    <citation type="submission" date="2022-04" db="EMBL/GenBank/DDBJ databases">
        <title>Chromosome-scale genome assembly of Holotrichia oblita Faldermann.</title>
        <authorList>
            <person name="Rongchong L."/>
        </authorList>
    </citation>
    <scope>NUCLEOTIDE SEQUENCE</scope>
    <source>
        <strain evidence="1">81SQS9</strain>
    </source>
</reference>
<dbReference type="Proteomes" id="UP001056778">
    <property type="component" value="Chromosome 6"/>
</dbReference>
<sequence>MIQSENQSHRALQSARHKPIAAKHQTITSNNIPVLNEAISLMRSIQYKRQNTERDEYSVFREQVAIKVRKLKSPHAKFMIQSDINSALFEAEMGKYDSFPVPQFQSSTPNYNFVPPPSNVNTYYSRFQLPVNISCPPTNIHLTSPSSFPSTHSDVYKISDVSSQ</sequence>
<organism evidence="1 2">
    <name type="scientific">Holotrichia oblita</name>
    <name type="common">Chafer beetle</name>
    <dbReference type="NCBI Taxonomy" id="644536"/>
    <lineage>
        <taxon>Eukaryota</taxon>
        <taxon>Metazoa</taxon>
        <taxon>Ecdysozoa</taxon>
        <taxon>Arthropoda</taxon>
        <taxon>Hexapoda</taxon>
        <taxon>Insecta</taxon>
        <taxon>Pterygota</taxon>
        <taxon>Neoptera</taxon>
        <taxon>Endopterygota</taxon>
        <taxon>Coleoptera</taxon>
        <taxon>Polyphaga</taxon>
        <taxon>Scarabaeiformia</taxon>
        <taxon>Scarabaeidae</taxon>
        <taxon>Melolonthinae</taxon>
        <taxon>Holotrichia</taxon>
    </lineage>
</organism>
<gene>
    <name evidence="1" type="ORF">MML48_6g00003455</name>
</gene>